<evidence type="ECO:0000313" key="5">
    <source>
        <dbReference type="EMBL" id="ETN40506.1"/>
    </source>
</evidence>
<dbReference type="OrthoDB" id="10253869at2759"/>
<dbReference type="InParanoid" id="W2RVH2"/>
<dbReference type="GO" id="GO:0009898">
    <property type="term" value="C:cytoplasmic side of plasma membrane"/>
    <property type="evidence" value="ECO:0007669"/>
    <property type="project" value="TreeGrafter"/>
</dbReference>
<dbReference type="GO" id="GO:0005811">
    <property type="term" value="C:lipid droplet"/>
    <property type="evidence" value="ECO:0007669"/>
    <property type="project" value="TreeGrafter"/>
</dbReference>
<dbReference type="Gene3D" id="3.40.50.12780">
    <property type="entry name" value="N-terminal domain of ligase-like"/>
    <property type="match status" value="1"/>
</dbReference>
<dbReference type="InterPro" id="IPR042099">
    <property type="entry name" value="ANL_N_sf"/>
</dbReference>
<dbReference type="VEuPathDB" id="FungiDB:HMPREF1541_04783"/>
<evidence type="ECO:0008006" key="7">
    <source>
        <dbReference type="Google" id="ProtNLM"/>
    </source>
</evidence>
<dbReference type="GO" id="GO:0044539">
    <property type="term" value="P:long-chain fatty acid import into cell"/>
    <property type="evidence" value="ECO:0007669"/>
    <property type="project" value="TreeGrafter"/>
</dbReference>
<evidence type="ECO:0000313" key="6">
    <source>
        <dbReference type="Proteomes" id="UP000030752"/>
    </source>
</evidence>
<dbReference type="PANTHER" id="PTHR43107">
    <property type="entry name" value="LONG-CHAIN FATTY ACID TRANSPORT PROTEIN"/>
    <property type="match status" value="1"/>
</dbReference>
<keyword evidence="6" id="KW-1185">Reference proteome</keyword>
<dbReference type="GeneID" id="19972122"/>
<dbReference type="STRING" id="1220924.W2RVH2"/>
<keyword evidence="3" id="KW-0547">Nucleotide-binding</keyword>
<keyword evidence="2" id="KW-0436">Ligase</keyword>
<gene>
    <name evidence="5" type="ORF">HMPREF1541_04783</name>
</gene>
<dbReference type="AlphaFoldDB" id="W2RVH2"/>
<dbReference type="Proteomes" id="UP000030752">
    <property type="component" value="Unassembled WGS sequence"/>
</dbReference>
<keyword evidence="4" id="KW-0067">ATP-binding</keyword>
<dbReference type="GO" id="GO:0005777">
    <property type="term" value="C:peroxisome"/>
    <property type="evidence" value="ECO:0007669"/>
    <property type="project" value="TreeGrafter"/>
</dbReference>
<evidence type="ECO:0000256" key="3">
    <source>
        <dbReference type="ARBA" id="ARBA00022741"/>
    </source>
</evidence>
<dbReference type="HOGENOM" id="CLU_000022_46_1_1"/>
<dbReference type="RefSeq" id="XP_008717349.1">
    <property type="nucleotide sequence ID" value="XM_008719127.1"/>
</dbReference>
<proteinExistence type="inferred from homology"/>
<reference evidence="5 6" key="1">
    <citation type="submission" date="2013-03" db="EMBL/GenBank/DDBJ databases">
        <title>The Genome Sequence of Phialophora europaea CBS 101466.</title>
        <authorList>
            <consortium name="The Broad Institute Genomics Platform"/>
            <person name="Cuomo C."/>
            <person name="de Hoog S."/>
            <person name="Gorbushina A."/>
            <person name="Walker B."/>
            <person name="Young S.K."/>
            <person name="Zeng Q."/>
            <person name="Gargeya S."/>
            <person name="Fitzgerald M."/>
            <person name="Haas B."/>
            <person name="Abouelleil A."/>
            <person name="Allen A.W."/>
            <person name="Alvarado L."/>
            <person name="Arachchi H.M."/>
            <person name="Berlin A.M."/>
            <person name="Chapman S.B."/>
            <person name="Gainer-Dewar J."/>
            <person name="Goldberg J."/>
            <person name="Griggs A."/>
            <person name="Gujja S."/>
            <person name="Hansen M."/>
            <person name="Howarth C."/>
            <person name="Imamovic A."/>
            <person name="Ireland A."/>
            <person name="Larimer J."/>
            <person name="McCowan C."/>
            <person name="Murphy C."/>
            <person name="Pearson M."/>
            <person name="Poon T.W."/>
            <person name="Priest M."/>
            <person name="Roberts A."/>
            <person name="Saif S."/>
            <person name="Shea T."/>
            <person name="Sisk P."/>
            <person name="Sykes S."/>
            <person name="Wortman J."/>
            <person name="Nusbaum C."/>
            <person name="Birren B."/>
        </authorList>
    </citation>
    <scope>NUCLEOTIDE SEQUENCE [LARGE SCALE GENOMIC DNA]</scope>
    <source>
        <strain evidence="5 6">CBS 101466</strain>
    </source>
</reference>
<evidence type="ECO:0000256" key="2">
    <source>
        <dbReference type="ARBA" id="ARBA00022598"/>
    </source>
</evidence>
<dbReference type="eggNOG" id="KOG1179">
    <property type="taxonomic scope" value="Eukaryota"/>
</dbReference>
<protein>
    <recommendedName>
        <fullName evidence="7">AMP-dependent synthetase/ligase domain-containing protein</fullName>
    </recommendedName>
</protein>
<evidence type="ECO:0000256" key="4">
    <source>
        <dbReference type="ARBA" id="ARBA00022840"/>
    </source>
</evidence>
<accession>W2RVH2</accession>
<dbReference type="PANTHER" id="PTHR43107:SF15">
    <property type="entry name" value="FATTY ACID TRANSPORT PROTEIN 3, ISOFORM A"/>
    <property type="match status" value="1"/>
</dbReference>
<organism evidence="5 6">
    <name type="scientific">Cyphellophora europaea (strain CBS 101466)</name>
    <name type="common">Phialophora europaea</name>
    <dbReference type="NCBI Taxonomy" id="1220924"/>
    <lineage>
        <taxon>Eukaryota</taxon>
        <taxon>Fungi</taxon>
        <taxon>Dikarya</taxon>
        <taxon>Ascomycota</taxon>
        <taxon>Pezizomycotina</taxon>
        <taxon>Eurotiomycetes</taxon>
        <taxon>Chaetothyriomycetidae</taxon>
        <taxon>Chaetothyriales</taxon>
        <taxon>Cyphellophoraceae</taxon>
        <taxon>Cyphellophora</taxon>
    </lineage>
</organism>
<evidence type="ECO:0000256" key="1">
    <source>
        <dbReference type="ARBA" id="ARBA00006432"/>
    </source>
</evidence>
<sequence length="323" mass="36489">MGLIDQHFERHALSAASGHNVFLIFEDREWTYRHHKTSWPKVRISRAEIAQYVSELAHYQLNAPPSPADKQHHVRMIWGNGLRPDVLKPFCQRFGVETINEIYGATDGFAISWTANRGALLHLLNGARKKRIRIDAGEAGETIHKVDPVTQTATFSKYFNNEVAGLKRYITDGFKRATCGSAPANMMREDADGRLFFVDRLSNMFCWRSENVSTNKVAVVPVDNNGTSGDRDRLDVAGLARHALANLPRYGVPLFVRVVRQLEYTATKKMQKGRLKAEGVNWQKIREGPGKEDALYWLPPGAEANVPHRREEWESIKSGAAKL</sequence>
<dbReference type="GO" id="GO:0005524">
    <property type="term" value="F:ATP binding"/>
    <property type="evidence" value="ECO:0007669"/>
    <property type="project" value="UniProtKB-KW"/>
</dbReference>
<dbReference type="GO" id="GO:0005324">
    <property type="term" value="F:long-chain fatty acid transmembrane transporter activity"/>
    <property type="evidence" value="ECO:0007669"/>
    <property type="project" value="TreeGrafter"/>
</dbReference>
<dbReference type="EMBL" id="KB822720">
    <property type="protein sequence ID" value="ETN40506.1"/>
    <property type="molecule type" value="Genomic_DNA"/>
</dbReference>
<dbReference type="GO" id="GO:0004467">
    <property type="term" value="F:long-chain fatty acid-CoA ligase activity"/>
    <property type="evidence" value="ECO:0007669"/>
    <property type="project" value="TreeGrafter"/>
</dbReference>
<comment type="similarity">
    <text evidence="1">Belongs to the ATP-dependent AMP-binding enzyme family.</text>
</comment>
<dbReference type="SUPFAM" id="SSF56801">
    <property type="entry name" value="Acetyl-CoA synthetase-like"/>
    <property type="match status" value="1"/>
</dbReference>
<name>W2RVH2_CYPE1</name>